<organism evidence="1">
    <name type="scientific">Arion vulgaris</name>
    <dbReference type="NCBI Taxonomy" id="1028688"/>
    <lineage>
        <taxon>Eukaryota</taxon>
        <taxon>Metazoa</taxon>
        <taxon>Spiralia</taxon>
        <taxon>Lophotrochozoa</taxon>
        <taxon>Mollusca</taxon>
        <taxon>Gastropoda</taxon>
        <taxon>Heterobranchia</taxon>
        <taxon>Euthyneura</taxon>
        <taxon>Panpulmonata</taxon>
        <taxon>Eupulmonata</taxon>
        <taxon>Stylommatophora</taxon>
        <taxon>Helicina</taxon>
        <taxon>Arionoidea</taxon>
        <taxon>Arionidae</taxon>
        <taxon>Arion</taxon>
    </lineage>
</organism>
<protein>
    <submittedName>
        <fullName evidence="1">Uncharacterized protein</fullName>
    </submittedName>
</protein>
<feature type="non-terminal residue" evidence="1">
    <location>
        <position position="61"/>
    </location>
</feature>
<sequence>MHFLYVQYNTSVRHGLSTKDKCKIPSCRVRCIQNVAGKTRKDHIGNEKLRKIVGTEQDINF</sequence>
<proteinExistence type="predicted"/>
<reference evidence="1" key="1">
    <citation type="submission" date="2014-12" db="EMBL/GenBank/DDBJ databases">
        <title>Insight into the proteome of Arion vulgaris.</title>
        <authorList>
            <person name="Aradska J."/>
            <person name="Bulat T."/>
            <person name="Smidak R."/>
            <person name="Sarate P."/>
            <person name="Gangsoo J."/>
            <person name="Sialana F."/>
            <person name="Bilban M."/>
            <person name="Lubec G."/>
        </authorList>
    </citation>
    <scope>NUCLEOTIDE SEQUENCE</scope>
    <source>
        <tissue evidence="1">Skin</tissue>
    </source>
</reference>
<accession>A0A0B7BXD6</accession>
<evidence type="ECO:0000313" key="1">
    <source>
        <dbReference type="EMBL" id="CEK97582.1"/>
    </source>
</evidence>
<dbReference type="AlphaFoldDB" id="A0A0B7BXD6"/>
<name>A0A0B7BXD6_9EUPU</name>
<gene>
    <name evidence="1" type="primary">ORF216261</name>
</gene>
<dbReference type="EMBL" id="HACG01050717">
    <property type="protein sequence ID" value="CEK97582.1"/>
    <property type="molecule type" value="Transcribed_RNA"/>
</dbReference>